<dbReference type="Proteomes" id="UP000326582">
    <property type="component" value="Chromosome 4"/>
</dbReference>
<evidence type="ECO:0000313" key="2">
    <source>
        <dbReference type="Proteomes" id="UP000326582"/>
    </source>
</evidence>
<sequence>MRKQLSTVGPRANITRSDKKRSGIKAGTWNISTSAPERDAPTPTSFALPSFRPHVSALYWSGCRLMQTIIVWSSRTDTTCLASCAYKYSFGSDCKINHFPSTATMVSLSKLLALSLLSLASAEPAPQFTDSPTNTELIATFDSKVSGSVAFTSNNGSVLVSVDLSDLPTSGGPFLYHIHKKPVPSDGNCTGTSSHFNPFNGSETASAPDLKEAGDLSGKHGKIEGTSLNTSYIDPYLSLNPSSPAYFGGLSVVVHFANTSRIACANITEKYPSIPSSSGSSKLSPSVISVLIASISAWFSS</sequence>
<dbReference type="EMBL" id="CP038487">
    <property type="protein sequence ID" value="QFZ28192.1"/>
    <property type="molecule type" value="Genomic_DNA"/>
</dbReference>
<organism evidence="1 2">
    <name type="scientific">Clavispora lusitaniae</name>
    <name type="common">Candida lusitaniae</name>
    <dbReference type="NCBI Taxonomy" id="36911"/>
    <lineage>
        <taxon>Eukaryota</taxon>
        <taxon>Fungi</taxon>
        <taxon>Dikarya</taxon>
        <taxon>Ascomycota</taxon>
        <taxon>Saccharomycotina</taxon>
        <taxon>Pichiomycetes</taxon>
        <taxon>Metschnikowiaceae</taxon>
        <taxon>Clavispora</taxon>
    </lineage>
</organism>
<gene>
    <name evidence="1" type="ORF">EJF14_40223</name>
</gene>
<keyword evidence="2" id="KW-1185">Reference proteome</keyword>
<name>A0ACD0WMA9_CLALS</name>
<reference evidence="2" key="1">
    <citation type="journal article" date="2019" name="MBio">
        <title>Comparative genomics for the elucidation of multidrug resistance (MDR) in Candida lusitaniae.</title>
        <authorList>
            <person name="Kannan A."/>
            <person name="Asner S.A."/>
            <person name="Trachsel E."/>
            <person name="Kelly S."/>
            <person name="Parker J."/>
            <person name="Sanglard D."/>
        </authorList>
    </citation>
    <scope>NUCLEOTIDE SEQUENCE [LARGE SCALE GENOMIC DNA]</scope>
    <source>
        <strain evidence="2">P1</strain>
    </source>
</reference>
<accession>A0ACD0WMA9</accession>
<evidence type="ECO:0000313" key="1">
    <source>
        <dbReference type="EMBL" id="QFZ28192.1"/>
    </source>
</evidence>
<protein>
    <submittedName>
        <fullName evidence="1">Cell surface superoxide dismutase</fullName>
    </submittedName>
</protein>
<proteinExistence type="predicted"/>